<dbReference type="Proteomes" id="UP001138500">
    <property type="component" value="Unassembled WGS sequence"/>
</dbReference>
<dbReference type="PANTHER" id="PTHR40628:SF1">
    <property type="entry name" value="CHROMO DOMAIN-CONTAINING PROTEIN"/>
    <property type="match status" value="1"/>
</dbReference>
<keyword evidence="2" id="KW-1185">Reference proteome</keyword>
<reference evidence="1 2" key="1">
    <citation type="journal article" date="2018" name="IMA Fungus">
        <title>IMA Genome-F 10: Nine draft genome sequences of Claviceps purpurea s.lat., including C. arundinis, C. humidiphila, and C. cf. spartinae, pseudomolecules for the pitch canker pathogen Fusarium circinatum, draft genome of Davidsoniella eucalypti, Grosmannia galeiformis, Quambalaria eucalypti, and Teratosphaeria destructans.</title>
        <authorList>
            <person name="Wingfield B.D."/>
            <person name="Liu M."/>
            <person name="Nguyen H.D."/>
            <person name="Lane F.A."/>
            <person name="Morgan S.W."/>
            <person name="De Vos L."/>
            <person name="Wilken P.M."/>
            <person name="Duong T.A."/>
            <person name="Aylward J."/>
            <person name="Coetzee M.P."/>
            <person name="Dadej K."/>
            <person name="De Beer Z.W."/>
            <person name="Findlay W."/>
            <person name="Havenga M."/>
            <person name="Kolarik M."/>
            <person name="Menzies J.G."/>
            <person name="Naidoo K."/>
            <person name="Pochopski O."/>
            <person name="Shoukouhi P."/>
            <person name="Santana Q.C."/>
            <person name="Seifert K.A."/>
            <person name="Soal N."/>
            <person name="Steenkamp E.T."/>
            <person name="Tatham C.T."/>
            <person name="van der Nest M.A."/>
            <person name="Wingfield M.J."/>
        </authorList>
    </citation>
    <scope>NUCLEOTIDE SEQUENCE [LARGE SCALE GENOMIC DNA]</scope>
    <source>
        <strain evidence="1">CMW44962</strain>
    </source>
</reference>
<proteinExistence type="predicted"/>
<dbReference type="PANTHER" id="PTHR40628">
    <property type="entry name" value="CHROMO DOMAIN-CONTAINING PROTEIN"/>
    <property type="match status" value="1"/>
</dbReference>
<protein>
    <submittedName>
        <fullName evidence="1">Uncharacterized protein</fullName>
    </submittedName>
</protein>
<dbReference type="OrthoDB" id="4232400at2759"/>
<accession>A0A9W7W1J9</accession>
<reference evidence="1 2" key="2">
    <citation type="journal article" date="2021" name="Curr. Genet.">
        <title>Genetic response to nitrogen starvation in the aggressive Eucalyptus foliar pathogen Teratosphaeria destructans.</title>
        <authorList>
            <person name="Havenga M."/>
            <person name="Wingfield B.D."/>
            <person name="Wingfield M.J."/>
            <person name="Dreyer L.L."/>
            <person name="Roets F."/>
            <person name="Aylward J."/>
        </authorList>
    </citation>
    <scope>NUCLEOTIDE SEQUENCE [LARGE SCALE GENOMIC DNA]</scope>
    <source>
        <strain evidence="1">CMW44962</strain>
    </source>
</reference>
<dbReference type="AlphaFoldDB" id="A0A9W7W1J9"/>
<feature type="non-terminal residue" evidence="1">
    <location>
        <position position="64"/>
    </location>
</feature>
<name>A0A9W7W1J9_9PEZI</name>
<evidence type="ECO:0000313" key="1">
    <source>
        <dbReference type="EMBL" id="KAH9826913.1"/>
    </source>
</evidence>
<comment type="caution">
    <text evidence="1">The sequence shown here is derived from an EMBL/GenBank/DDBJ whole genome shotgun (WGS) entry which is preliminary data.</text>
</comment>
<gene>
    <name evidence="1" type="ORF">Tdes44962_MAKER09900</name>
</gene>
<sequence>MAPTGPAYNTDWIYASTSDVHIATHRDWFTTYTAFATHLADPTGDPLPHPVAGIGTVDLAVRRL</sequence>
<dbReference type="EMBL" id="RIBY02001939">
    <property type="protein sequence ID" value="KAH9826913.1"/>
    <property type="molecule type" value="Genomic_DNA"/>
</dbReference>
<organism evidence="1 2">
    <name type="scientific">Teratosphaeria destructans</name>
    <dbReference type="NCBI Taxonomy" id="418781"/>
    <lineage>
        <taxon>Eukaryota</taxon>
        <taxon>Fungi</taxon>
        <taxon>Dikarya</taxon>
        <taxon>Ascomycota</taxon>
        <taxon>Pezizomycotina</taxon>
        <taxon>Dothideomycetes</taxon>
        <taxon>Dothideomycetidae</taxon>
        <taxon>Mycosphaerellales</taxon>
        <taxon>Teratosphaeriaceae</taxon>
        <taxon>Teratosphaeria</taxon>
    </lineage>
</organism>
<evidence type="ECO:0000313" key="2">
    <source>
        <dbReference type="Proteomes" id="UP001138500"/>
    </source>
</evidence>